<dbReference type="AlphaFoldDB" id="A0A1Y6IYL4"/>
<feature type="signal peptide" evidence="1">
    <location>
        <begin position="1"/>
        <end position="20"/>
    </location>
</feature>
<dbReference type="Proteomes" id="UP001283366">
    <property type="component" value="Unassembled WGS sequence"/>
</dbReference>
<accession>A0A1Y6IYL4</accession>
<evidence type="ECO:0000313" key="4">
    <source>
        <dbReference type="Proteomes" id="UP000196125"/>
    </source>
</evidence>
<evidence type="ECO:0000313" key="2">
    <source>
        <dbReference type="EMBL" id="MDW6002395.1"/>
    </source>
</evidence>
<dbReference type="EMBL" id="JAWRCO010000001">
    <property type="protein sequence ID" value="MDW6002395.1"/>
    <property type="molecule type" value="Genomic_DNA"/>
</dbReference>
<gene>
    <name evidence="2" type="ORF">SBX37_05885</name>
    <name evidence="3" type="ORF">VIM7927_04041</name>
</gene>
<evidence type="ECO:0000313" key="3">
    <source>
        <dbReference type="EMBL" id="SMS02706.1"/>
    </source>
</evidence>
<evidence type="ECO:0000313" key="5">
    <source>
        <dbReference type="Proteomes" id="UP001283366"/>
    </source>
</evidence>
<sequence length="119" mass="13529">MIKKVLLAVFVFFYCQAALAWSQLDKIAEIKVADGNKTLIRFENATWHDCGNSTQQNPNPFFIISEDTVSDQRKQMFSIALTALTSNKQVWIITGNSNNNSPKCNADGYEWVYQISIYP</sequence>
<dbReference type="RefSeq" id="WP_087482715.1">
    <property type="nucleotide sequence ID" value="NZ_AP024883.1"/>
</dbReference>
<keyword evidence="5" id="KW-1185">Reference proteome</keyword>
<reference evidence="2 5" key="2">
    <citation type="submission" date="2023-11" db="EMBL/GenBank/DDBJ databases">
        <title>Plant-associative lifestyle of Vibrio porteresiae and its evolutionary dynamics.</title>
        <authorList>
            <person name="Rameshkumar N."/>
            <person name="Kirti K."/>
        </authorList>
    </citation>
    <scope>NUCLEOTIDE SEQUENCE [LARGE SCALE GENOMIC DNA]</scope>
    <source>
        <strain evidence="2 5">MSSRF38</strain>
    </source>
</reference>
<protein>
    <submittedName>
        <fullName evidence="3">Uncharacterized protein</fullName>
    </submittedName>
</protein>
<dbReference type="Proteomes" id="UP000196125">
    <property type="component" value="Unassembled WGS sequence"/>
</dbReference>
<organism evidence="3 4">
    <name type="scientific">Vibrio mangrovi</name>
    <dbReference type="NCBI Taxonomy" id="474394"/>
    <lineage>
        <taxon>Bacteria</taxon>
        <taxon>Pseudomonadati</taxon>
        <taxon>Pseudomonadota</taxon>
        <taxon>Gammaproteobacteria</taxon>
        <taxon>Vibrionales</taxon>
        <taxon>Vibrionaceae</taxon>
        <taxon>Vibrio</taxon>
    </lineage>
</organism>
<proteinExistence type="predicted"/>
<feature type="chain" id="PRO_5013300522" evidence="1">
    <location>
        <begin position="21"/>
        <end position="119"/>
    </location>
</feature>
<dbReference type="EMBL" id="FXXI01000012">
    <property type="protein sequence ID" value="SMS02706.1"/>
    <property type="molecule type" value="Genomic_DNA"/>
</dbReference>
<name>A0A1Y6IYL4_9VIBR</name>
<dbReference type="OrthoDB" id="9833715at2"/>
<keyword evidence="1" id="KW-0732">Signal</keyword>
<reference evidence="3 4" key="1">
    <citation type="submission" date="2017-05" db="EMBL/GenBank/DDBJ databases">
        <authorList>
            <person name="Song R."/>
            <person name="Chenine A.L."/>
            <person name="Ruprecht R.M."/>
        </authorList>
    </citation>
    <scope>NUCLEOTIDE SEQUENCE [LARGE SCALE GENOMIC DNA]</scope>
    <source>
        <strain evidence="3 4">CECT 7927</strain>
    </source>
</reference>
<evidence type="ECO:0000256" key="1">
    <source>
        <dbReference type="SAM" id="SignalP"/>
    </source>
</evidence>